<evidence type="ECO:0000313" key="4">
    <source>
        <dbReference type="Proteomes" id="UP000683291"/>
    </source>
</evidence>
<protein>
    <submittedName>
        <fullName evidence="3">Nuclear transport factor 2 family protein</fullName>
    </submittedName>
</protein>
<organism evidence="3 4">
    <name type="scientific">Sulfitobacter albidus</name>
    <dbReference type="NCBI Taxonomy" id="2829501"/>
    <lineage>
        <taxon>Bacteria</taxon>
        <taxon>Pseudomonadati</taxon>
        <taxon>Pseudomonadota</taxon>
        <taxon>Alphaproteobacteria</taxon>
        <taxon>Rhodobacterales</taxon>
        <taxon>Roseobacteraceae</taxon>
        <taxon>Sulfitobacter</taxon>
    </lineage>
</organism>
<dbReference type="EMBL" id="CP073581">
    <property type="protein sequence ID" value="QUJ75256.1"/>
    <property type="molecule type" value="Genomic_DNA"/>
</dbReference>
<dbReference type="CDD" id="cd00531">
    <property type="entry name" value="NTF2_like"/>
    <property type="match status" value="1"/>
</dbReference>
<keyword evidence="1" id="KW-0732">Signal</keyword>
<feature type="chain" id="PRO_5037837473" evidence="1">
    <location>
        <begin position="20"/>
        <end position="169"/>
    </location>
</feature>
<sequence length="169" mass="18219">MKLLLVSALAALLTAPVAAQDKSQLTATNALPAEDDLAVRQVIARANQALDTGDYELYASFYTEDAVFTSGFGSTEGREAIIAAMEASRPFITNKRHVSGNYVVNGEGDTAVVSTYLIVFERETDLTYVGSALNVDTLVRTDAGWKIQRHESTLDPATERAMNALMGNQ</sequence>
<dbReference type="InterPro" id="IPR032710">
    <property type="entry name" value="NTF2-like_dom_sf"/>
</dbReference>
<reference evidence="3" key="1">
    <citation type="submission" date="2021-04" db="EMBL/GenBank/DDBJ databases">
        <title>Complete genome sequence for Sulfitobacter sp. strain JK7-1.</title>
        <authorList>
            <person name="Park S.-J."/>
        </authorList>
    </citation>
    <scope>NUCLEOTIDE SEQUENCE</scope>
    <source>
        <strain evidence="3">JK7-1</strain>
    </source>
</reference>
<accession>A0A975JB94</accession>
<dbReference type="SUPFAM" id="SSF54427">
    <property type="entry name" value="NTF2-like"/>
    <property type="match status" value="1"/>
</dbReference>
<evidence type="ECO:0000313" key="3">
    <source>
        <dbReference type="EMBL" id="QUJ75256.1"/>
    </source>
</evidence>
<proteinExistence type="predicted"/>
<dbReference type="Proteomes" id="UP000683291">
    <property type="component" value="Chromosome 1"/>
</dbReference>
<feature type="signal peptide" evidence="1">
    <location>
        <begin position="1"/>
        <end position="19"/>
    </location>
</feature>
<evidence type="ECO:0000259" key="2">
    <source>
        <dbReference type="Pfam" id="PF13577"/>
    </source>
</evidence>
<feature type="domain" description="SnoaL-like" evidence="2">
    <location>
        <begin position="33"/>
        <end position="149"/>
    </location>
</feature>
<dbReference type="RefSeq" id="WP_212703461.1">
    <property type="nucleotide sequence ID" value="NZ_CP073581.1"/>
</dbReference>
<gene>
    <name evidence="3" type="ORF">KDD17_09545</name>
</gene>
<dbReference type="KEGG" id="sual:KDD17_09545"/>
<dbReference type="NCBIfam" id="TIGR02246">
    <property type="entry name" value="SgcJ/EcaC family oxidoreductase"/>
    <property type="match status" value="1"/>
</dbReference>
<dbReference type="InterPro" id="IPR037401">
    <property type="entry name" value="SnoaL-like"/>
</dbReference>
<dbReference type="AlphaFoldDB" id="A0A975JB94"/>
<dbReference type="Gene3D" id="3.10.450.50">
    <property type="match status" value="1"/>
</dbReference>
<name>A0A975JB94_9RHOB</name>
<dbReference type="InterPro" id="IPR011944">
    <property type="entry name" value="Steroid_delta5-4_isomerase"/>
</dbReference>
<keyword evidence="4" id="KW-1185">Reference proteome</keyword>
<evidence type="ECO:0000256" key="1">
    <source>
        <dbReference type="SAM" id="SignalP"/>
    </source>
</evidence>
<dbReference type="Pfam" id="PF13577">
    <property type="entry name" value="SnoaL_4"/>
    <property type="match status" value="1"/>
</dbReference>